<evidence type="ECO:0000256" key="2">
    <source>
        <dbReference type="ARBA" id="ARBA00005716"/>
    </source>
</evidence>
<dbReference type="FunCoup" id="A0A1S3JA24">
    <property type="interactions" value="2076"/>
</dbReference>
<dbReference type="PANTHER" id="PTHR13074:SF9">
    <property type="entry name" value="MEDIATOR OF RNA POLYMERASE II TRANSCRIPTION SUBUNIT 8"/>
    <property type="match status" value="1"/>
</dbReference>
<dbReference type="GO" id="GO:0016592">
    <property type="term" value="C:mediator complex"/>
    <property type="evidence" value="ECO:0007669"/>
    <property type="project" value="InterPro"/>
</dbReference>
<keyword evidence="4 7" id="KW-0010">Activator</keyword>
<dbReference type="GO" id="GO:0006357">
    <property type="term" value="P:regulation of transcription by RNA polymerase II"/>
    <property type="evidence" value="ECO:0007669"/>
    <property type="project" value="InterPro"/>
</dbReference>
<sequence length="241" mass="26889">MQRDEKQLDNSLEATIQRVQDLKGSLSALLVKLETEYTLNWPSVLDSFALLSGQISSLNKLLKHEKTPLLRNYVLLPLLLSPDRDADLEKLTEGRVLAFNHEVVPDYLRTKPEPDVEERQQHISKQASNMTVENAQKQMNAVNRISTQLLDMITSFRDEWELAQKTSQQQTSSIADTNTLLAAVNFGKGLKSGSENVHSSQSQPSPAEHAQPGRQASSSMKAPSSIKTNIKSASSLHPYQR</sequence>
<name>A0A1S3JA24_LINAN</name>
<reference evidence="10" key="1">
    <citation type="submission" date="2025-08" db="UniProtKB">
        <authorList>
            <consortium name="RefSeq"/>
        </authorList>
    </citation>
    <scope>IDENTIFICATION</scope>
    <source>
        <tissue evidence="10">Gonads</tissue>
    </source>
</reference>
<keyword evidence="3 7" id="KW-0805">Transcription regulation</keyword>
<dbReference type="RefSeq" id="XP_013407255.1">
    <property type="nucleotide sequence ID" value="XM_013551801.1"/>
</dbReference>
<evidence type="ECO:0000256" key="3">
    <source>
        <dbReference type="ARBA" id="ARBA00023015"/>
    </source>
</evidence>
<organism evidence="9 10">
    <name type="scientific">Lingula anatina</name>
    <name type="common">Brachiopod</name>
    <name type="synonym">Lingula unguis</name>
    <dbReference type="NCBI Taxonomy" id="7574"/>
    <lineage>
        <taxon>Eukaryota</taxon>
        <taxon>Metazoa</taxon>
        <taxon>Spiralia</taxon>
        <taxon>Lophotrochozoa</taxon>
        <taxon>Brachiopoda</taxon>
        <taxon>Linguliformea</taxon>
        <taxon>Lingulata</taxon>
        <taxon>Lingulida</taxon>
        <taxon>Linguloidea</taxon>
        <taxon>Lingulidae</taxon>
        <taxon>Lingula</taxon>
    </lineage>
</organism>
<dbReference type="KEGG" id="lak:106171451"/>
<dbReference type="GO" id="GO:0003712">
    <property type="term" value="F:transcription coregulator activity"/>
    <property type="evidence" value="ECO:0007669"/>
    <property type="project" value="InterPro"/>
</dbReference>
<keyword evidence="9" id="KW-1185">Reference proteome</keyword>
<feature type="compositionally biased region" description="Polar residues" evidence="8">
    <location>
        <begin position="214"/>
        <end position="241"/>
    </location>
</feature>
<dbReference type="PANTHER" id="PTHR13074">
    <property type="entry name" value="MEDIATOR OF RNA POLYMERASE II TRANSCRIPTION SUBUNIT 8"/>
    <property type="match status" value="1"/>
</dbReference>
<evidence type="ECO:0000313" key="10">
    <source>
        <dbReference type="RefSeq" id="XP_013407255.1"/>
    </source>
</evidence>
<accession>A0A1S3JA24</accession>
<evidence type="ECO:0000313" key="9">
    <source>
        <dbReference type="Proteomes" id="UP000085678"/>
    </source>
</evidence>
<evidence type="ECO:0000256" key="8">
    <source>
        <dbReference type="SAM" id="MobiDB-lite"/>
    </source>
</evidence>
<comment type="similarity">
    <text evidence="2 7">Belongs to the Mediator complex subunit 8 family.</text>
</comment>
<dbReference type="GeneID" id="106171451"/>
<proteinExistence type="inferred from homology"/>
<comment type="subunit">
    <text evidence="7">Component of the Mediator complex.</text>
</comment>
<dbReference type="AlphaFoldDB" id="A0A1S3JA24"/>
<dbReference type="GO" id="GO:0070847">
    <property type="term" value="C:core mediator complex"/>
    <property type="evidence" value="ECO:0007669"/>
    <property type="project" value="TreeGrafter"/>
</dbReference>
<gene>
    <name evidence="10" type="primary">LOC106171451</name>
    <name evidence="7" type="synonym">MED8</name>
</gene>
<dbReference type="OrthoDB" id="150687at2759"/>
<dbReference type="STRING" id="7574.A0A1S3JA24"/>
<comment type="function">
    <text evidence="7">Component of the Mediator complex, a coactivator involved in the regulated transcription of nearly all RNA polymerase II-dependent genes. Mediator functions as a bridge to convey information from gene-specific regulatory proteins to the basal RNA polymerase II transcription machinery. Mediator is recruited to promoters by direct interactions with regulatory proteins and serves as a scaffold for the assembly of a functional preinitiation complex with RNA polymerase II and the general transcription factors.</text>
</comment>
<evidence type="ECO:0000256" key="5">
    <source>
        <dbReference type="ARBA" id="ARBA00023163"/>
    </source>
</evidence>
<feature type="compositionally biased region" description="Polar residues" evidence="8">
    <location>
        <begin position="193"/>
        <end position="205"/>
    </location>
</feature>
<dbReference type="OMA" id="FKLEHEY"/>
<comment type="subcellular location">
    <subcellularLocation>
        <location evidence="1 7">Nucleus</location>
    </subcellularLocation>
</comment>
<dbReference type="InterPro" id="IPR019364">
    <property type="entry name" value="Mediatior_Med8_fun/met"/>
</dbReference>
<evidence type="ECO:0000256" key="7">
    <source>
        <dbReference type="RuleBase" id="RU364144"/>
    </source>
</evidence>
<protein>
    <recommendedName>
        <fullName evidence="7">Mediator of RNA polymerase II transcription subunit 8</fullName>
    </recommendedName>
    <alternativeName>
        <fullName evidence="7">Mediator complex subunit 8</fullName>
    </alternativeName>
</protein>
<evidence type="ECO:0000256" key="1">
    <source>
        <dbReference type="ARBA" id="ARBA00004123"/>
    </source>
</evidence>
<evidence type="ECO:0000256" key="6">
    <source>
        <dbReference type="ARBA" id="ARBA00023242"/>
    </source>
</evidence>
<dbReference type="Proteomes" id="UP000085678">
    <property type="component" value="Unplaced"/>
</dbReference>
<dbReference type="Pfam" id="PF10232">
    <property type="entry name" value="Med8"/>
    <property type="match status" value="1"/>
</dbReference>
<keyword evidence="6 7" id="KW-0539">Nucleus</keyword>
<dbReference type="Gene3D" id="1.20.58.1710">
    <property type="match status" value="1"/>
</dbReference>
<dbReference type="InParanoid" id="A0A1S3JA24"/>
<feature type="region of interest" description="Disordered" evidence="8">
    <location>
        <begin position="191"/>
        <end position="241"/>
    </location>
</feature>
<evidence type="ECO:0000256" key="4">
    <source>
        <dbReference type="ARBA" id="ARBA00023159"/>
    </source>
</evidence>
<dbReference type="GO" id="GO:0000978">
    <property type="term" value="F:RNA polymerase II cis-regulatory region sequence-specific DNA binding"/>
    <property type="evidence" value="ECO:0007669"/>
    <property type="project" value="TreeGrafter"/>
</dbReference>
<keyword evidence="5 7" id="KW-0804">Transcription</keyword>